<protein>
    <submittedName>
        <fullName evidence="1">Class I SAM-dependent methyltransferase</fullName>
    </submittedName>
</protein>
<dbReference type="GO" id="GO:0008168">
    <property type="term" value="F:methyltransferase activity"/>
    <property type="evidence" value="ECO:0007669"/>
    <property type="project" value="UniProtKB-KW"/>
</dbReference>
<accession>A0AAU3HSA3</accession>
<dbReference type="InterPro" id="IPR029063">
    <property type="entry name" value="SAM-dependent_MTases_sf"/>
</dbReference>
<gene>
    <name evidence="1" type="ORF">OG699_10955</name>
</gene>
<dbReference type="Gene3D" id="3.40.50.150">
    <property type="entry name" value="Vaccinia Virus protein VP39"/>
    <property type="match status" value="1"/>
</dbReference>
<keyword evidence="1" id="KW-0489">Methyltransferase</keyword>
<dbReference type="SUPFAM" id="SSF53335">
    <property type="entry name" value="S-adenosyl-L-methionine-dependent methyltransferases"/>
    <property type="match status" value="1"/>
</dbReference>
<sequence>MRFDVTGKVSLDHIYDQPDPRTYFRALRPLDYGVPQQAKPYFAKFITEYRESRHVAVPKVLDIGCSYGINAALLKYDATMDELYARYGDEERAGESREALLARDRELARSRQPPQAIRFVGLDTSGSALSYALEAGFLDAVVHADLERHEPTPRQRAELSGTDLVISTGCIGYVTERTLTRVVRAQGVRRPWMAHFVLRMFPFDPVERALAGLGYRTVRVDEVFRQRRFASPQEQALVLDGMSAAGVDPRGLEAEGWLYAQLYLSRPHNDITGPRTGTNDPNREQS</sequence>
<evidence type="ECO:0000313" key="1">
    <source>
        <dbReference type="EMBL" id="WTZ08462.1"/>
    </source>
</evidence>
<name>A0AAU3HSA3_9ACTN</name>
<organism evidence="1">
    <name type="scientific">Streptomyces sp. NBC_01393</name>
    <dbReference type="NCBI Taxonomy" id="2903851"/>
    <lineage>
        <taxon>Bacteria</taxon>
        <taxon>Bacillati</taxon>
        <taxon>Actinomycetota</taxon>
        <taxon>Actinomycetes</taxon>
        <taxon>Kitasatosporales</taxon>
        <taxon>Streptomycetaceae</taxon>
        <taxon>Streptomyces</taxon>
    </lineage>
</organism>
<dbReference type="AlphaFoldDB" id="A0AAU3HSA3"/>
<dbReference type="GO" id="GO:0032259">
    <property type="term" value="P:methylation"/>
    <property type="evidence" value="ECO:0007669"/>
    <property type="project" value="UniProtKB-KW"/>
</dbReference>
<dbReference type="EMBL" id="CP109546">
    <property type="protein sequence ID" value="WTZ08462.1"/>
    <property type="molecule type" value="Genomic_DNA"/>
</dbReference>
<proteinExistence type="predicted"/>
<keyword evidence="1" id="KW-0808">Transferase</keyword>
<reference evidence="1" key="1">
    <citation type="submission" date="2022-10" db="EMBL/GenBank/DDBJ databases">
        <title>The complete genomes of actinobacterial strains from the NBC collection.</title>
        <authorList>
            <person name="Joergensen T.S."/>
            <person name="Alvarez Arevalo M."/>
            <person name="Sterndorff E.B."/>
            <person name="Faurdal D."/>
            <person name="Vuksanovic O."/>
            <person name="Mourched A.-S."/>
            <person name="Charusanti P."/>
            <person name="Shaw S."/>
            <person name="Blin K."/>
            <person name="Weber T."/>
        </authorList>
    </citation>
    <scope>NUCLEOTIDE SEQUENCE</scope>
    <source>
        <strain evidence="1">NBC_01393</strain>
    </source>
</reference>